<evidence type="ECO:0000256" key="3">
    <source>
        <dbReference type="ARBA" id="ARBA00022475"/>
    </source>
</evidence>
<keyword evidence="8" id="KW-0966">Cell projection</keyword>
<evidence type="ECO:0000313" key="8">
    <source>
        <dbReference type="EMBL" id="TGJ77905.1"/>
    </source>
</evidence>
<keyword evidence="4 7" id="KW-0812">Transmembrane</keyword>
<name>A0A4Z0YEU7_9FIRM</name>
<evidence type="ECO:0000256" key="7">
    <source>
        <dbReference type="SAM" id="Phobius"/>
    </source>
</evidence>
<sequence length="254" mass="28669">MNMDYDFTLLLFIFMRMSGCILFNPILGRKNLPVILKVGLTLMLSFFSYHLVPAQTIHIASFLVLSISLLKELLIGYIVGYIIQLFLSVIMIGGENMDMQIGISMSRIYDPQSNISMPLSASLMNLTFVLIFFAVNGHLTLIQIFTKLSVMIPYDQFELKPEMTQHLVSLFSLILIYAVKLALPVLAAEFIAEIAVGLIMKAVPQIDVFVINIQVKVILGFLIFLIMVPSLSTFLERLITLMFDNISQVFVMLK</sequence>
<keyword evidence="8" id="KW-0969">Cilium</keyword>
<dbReference type="PRINTS" id="PR00953">
    <property type="entry name" value="TYPE3IMRPROT"/>
</dbReference>
<evidence type="ECO:0000313" key="9">
    <source>
        <dbReference type="Proteomes" id="UP000297714"/>
    </source>
</evidence>
<keyword evidence="5 7" id="KW-1133">Transmembrane helix</keyword>
<evidence type="ECO:0000256" key="4">
    <source>
        <dbReference type="ARBA" id="ARBA00022692"/>
    </source>
</evidence>
<dbReference type="PANTHER" id="PTHR30065:SF1">
    <property type="entry name" value="SURFACE PRESENTATION OF ANTIGENS PROTEIN SPAR"/>
    <property type="match status" value="1"/>
</dbReference>
<keyword evidence="6 7" id="KW-0472">Membrane</keyword>
<accession>A0A4Z0YEU7</accession>
<dbReference type="AlphaFoldDB" id="A0A4Z0YEU7"/>
<dbReference type="GO" id="GO:0006605">
    <property type="term" value="P:protein targeting"/>
    <property type="evidence" value="ECO:0007669"/>
    <property type="project" value="InterPro"/>
</dbReference>
<gene>
    <name evidence="8" type="primary">fliR</name>
    <name evidence="8" type="ORF">CAGA_03140</name>
</gene>
<dbReference type="InterPro" id="IPR002010">
    <property type="entry name" value="T3SS_IM_R"/>
</dbReference>
<comment type="similarity">
    <text evidence="2">Belongs to the FliR/MopE/SpaR family.</text>
</comment>
<dbReference type="RefSeq" id="WP_135656988.1">
    <property type="nucleotide sequence ID" value="NZ_SRMQ01000001.1"/>
</dbReference>
<keyword evidence="9" id="KW-1185">Reference proteome</keyword>
<dbReference type="PANTHER" id="PTHR30065">
    <property type="entry name" value="FLAGELLAR BIOSYNTHETIC PROTEIN FLIR"/>
    <property type="match status" value="1"/>
</dbReference>
<evidence type="ECO:0000256" key="1">
    <source>
        <dbReference type="ARBA" id="ARBA00004651"/>
    </source>
</evidence>
<feature type="transmembrane region" description="Helical" evidence="7">
    <location>
        <begin position="167"/>
        <end position="188"/>
    </location>
</feature>
<dbReference type="EMBL" id="SRMQ01000001">
    <property type="protein sequence ID" value="TGJ77905.1"/>
    <property type="molecule type" value="Genomic_DNA"/>
</dbReference>
<reference evidence="8 9" key="1">
    <citation type="submission" date="2019-04" db="EMBL/GenBank/DDBJ databases">
        <authorList>
            <person name="Poehlein A."/>
            <person name="Bengelsdorf F.R."/>
            <person name="Duerre P."/>
            <person name="Daniel R."/>
        </authorList>
    </citation>
    <scope>NUCLEOTIDE SEQUENCE [LARGE SCALE GENOMIC DNA]</scope>
    <source>
        <strain evidence="8 9">BS-1</strain>
    </source>
</reference>
<protein>
    <submittedName>
        <fullName evidence="8">Flagellar biosynthetic protein FliR</fullName>
    </submittedName>
</protein>
<comment type="caution">
    <text evidence="8">The sequence shown here is derived from an EMBL/GenBank/DDBJ whole genome shotgun (WGS) entry which is preliminary data.</text>
</comment>
<feature type="transmembrane region" description="Helical" evidence="7">
    <location>
        <begin position="208"/>
        <end position="228"/>
    </location>
</feature>
<organism evidence="8 9">
    <name type="scientific">Caproiciproducens galactitolivorans</name>
    <dbReference type="NCBI Taxonomy" id="642589"/>
    <lineage>
        <taxon>Bacteria</taxon>
        <taxon>Bacillati</taxon>
        <taxon>Bacillota</taxon>
        <taxon>Clostridia</taxon>
        <taxon>Eubacteriales</taxon>
        <taxon>Acutalibacteraceae</taxon>
        <taxon>Caproiciproducens</taxon>
    </lineage>
</organism>
<dbReference type="Pfam" id="PF01311">
    <property type="entry name" value="Bac_export_1"/>
    <property type="match status" value="1"/>
</dbReference>
<keyword evidence="8" id="KW-0282">Flagellum</keyword>
<proteinExistence type="inferred from homology"/>
<evidence type="ECO:0000256" key="6">
    <source>
        <dbReference type="ARBA" id="ARBA00023136"/>
    </source>
</evidence>
<feature type="transmembrane region" description="Helical" evidence="7">
    <location>
        <begin position="73"/>
        <end position="92"/>
    </location>
</feature>
<evidence type="ECO:0000256" key="2">
    <source>
        <dbReference type="ARBA" id="ARBA00009772"/>
    </source>
</evidence>
<evidence type="ECO:0000256" key="5">
    <source>
        <dbReference type="ARBA" id="ARBA00022989"/>
    </source>
</evidence>
<dbReference type="OrthoDB" id="9807748at2"/>
<feature type="transmembrane region" description="Helical" evidence="7">
    <location>
        <begin position="126"/>
        <end position="146"/>
    </location>
</feature>
<comment type="subcellular location">
    <subcellularLocation>
        <location evidence="1">Cell membrane</location>
        <topology evidence="1">Multi-pass membrane protein</topology>
    </subcellularLocation>
</comment>
<keyword evidence="3" id="KW-1003">Cell membrane</keyword>
<dbReference type="Proteomes" id="UP000297714">
    <property type="component" value="Unassembled WGS sequence"/>
</dbReference>
<dbReference type="GO" id="GO:0005886">
    <property type="term" value="C:plasma membrane"/>
    <property type="evidence" value="ECO:0007669"/>
    <property type="project" value="UniProtKB-SubCell"/>
</dbReference>
<feature type="transmembrane region" description="Helical" evidence="7">
    <location>
        <begin position="7"/>
        <end position="28"/>
    </location>
</feature>